<reference evidence="2 3" key="1">
    <citation type="submission" date="2012-06" db="EMBL/GenBank/DDBJ databases">
        <title>The complete chromosome of genome of Turneriella parva DSM 21527.</title>
        <authorList>
            <consortium name="US DOE Joint Genome Institute (JGI-PGF)"/>
            <person name="Lucas S."/>
            <person name="Han J."/>
            <person name="Lapidus A."/>
            <person name="Bruce D."/>
            <person name="Goodwin L."/>
            <person name="Pitluck S."/>
            <person name="Peters L."/>
            <person name="Kyrpides N."/>
            <person name="Mavromatis K."/>
            <person name="Ivanova N."/>
            <person name="Mikhailova N."/>
            <person name="Chertkov O."/>
            <person name="Detter J.C."/>
            <person name="Tapia R."/>
            <person name="Han C."/>
            <person name="Land M."/>
            <person name="Hauser L."/>
            <person name="Markowitz V."/>
            <person name="Cheng J.-F."/>
            <person name="Hugenholtz P."/>
            <person name="Woyke T."/>
            <person name="Wu D."/>
            <person name="Gronow S."/>
            <person name="Wellnitz S."/>
            <person name="Brambilla E."/>
            <person name="Klenk H.-P."/>
            <person name="Eisen J.A."/>
        </authorList>
    </citation>
    <scope>NUCLEOTIDE SEQUENCE [LARGE SCALE GENOMIC DNA]</scope>
    <source>
        <strain evidence="3">ATCC BAA-1111 / DSM 21527 / NCTC 11395 / H</strain>
    </source>
</reference>
<dbReference type="RefSeq" id="WP_014804924.1">
    <property type="nucleotide sequence ID" value="NC_018020.1"/>
</dbReference>
<name>I4BAZ0_TURPD</name>
<feature type="signal peptide" evidence="1">
    <location>
        <begin position="1"/>
        <end position="21"/>
    </location>
</feature>
<evidence type="ECO:0008006" key="4">
    <source>
        <dbReference type="Google" id="ProtNLM"/>
    </source>
</evidence>
<dbReference type="KEGG" id="tpx:Turpa_3813"/>
<dbReference type="Proteomes" id="UP000006048">
    <property type="component" value="Chromosome"/>
</dbReference>
<dbReference type="HOGENOM" id="CLU_1008124_0_0_12"/>
<gene>
    <name evidence="2" type="ordered locus">Turpa_3813</name>
</gene>
<evidence type="ECO:0000256" key="1">
    <source>
        <dbReference type="SAM" id="SignalP"/>
    </source>
</evidence>
<dbReference type="InterPro" id="IPR029058">
    <property type="entry name" value="AB_hydrolase_fold"/>
</dbReference>
<dbReference type="AlphaFoldDB" id="I4BAZ0"/>
<sequence>MKPRMLFVLALVASPFVAASAHTVSGVTAPVTQFKPGRYPVTVKLDNALFAKAGVEGTLIVPPGVSGAAPVVVFFHGNSRDKKLHKKGADFLVKGAAANRVILLSMQNWWSLSGDHVEGFDDSRRATNLLLQQLVSSGVAQGDKVFLSGFSAGGFTAIASFIQSIHYNEMMGDKDANYFDYAGVISMKGNFYPQFFMPDPMLDPDQRRARYGELTRNKKVILTVGGKKDAPRVQKQAPECRDFLRDWGVQPDYREFPNEGHNPAQTNIDLLWQMIN</sequence>
<keyword evidence="3" id="KW-1185">Reference proteome</keyword>
<evidence type="ECO:0000313" key="2">
    <source>
        <dbReference type="EMBL" id="AFM14447.1"/>
    </source>
</evidence>
<keyword evidence="1" id="KW-0732">Signal</keyword>
<feature type="chain" id="PRO_5003686891" description="Peptidase S9 prolyl oligopeptidase catalytic domain-containing protein" evidence="1">
    <location>
        <begin position="22"/>
        <end position="276"/>
    </location>
</feature>
<dbReference type="STRING" id="869212.Turpa_3813"/>
<evidence type="ECO:0000313" key="3">
    <source>
        <dbReference type="Proteomes" id="UP000006048"/>
    </source>
</evidence>
<dbReference type="PATRIC" id="fig|869212.3.peg.3842"/>
<dbReference type="SUPFAM" id="SSF53474">
    <property type="entry name" value="alpha/beta-Hydrolases"/>
    <property type="match status" value="1"/>
</dbReference>
<protein>
    <recommendedName>
        <fullName evidence="4">Peptidase S9 prolyl oligopeptidase catalytic domain-containing protein</fullName>
    </recommendedName>
</protein>
<dbReference type="EMBL" id="CP002959">
    <property type="protein sequence ID" value="AFM14447.1"/>
    <property type="molecule type" value="Genomic_DNA"/>
</dbReference>
<dbReference type="Gene3D" id="3.40.50.1820">
    <property type="entry name" value="alpha/beta hydrolase"/>
    <property type="match status" value="1"/>
</dbReference>
<organism evidence="2 3">
    <name type="scientific">Turneriella parva (strain ATCC BAA-1111 / DSM 21527 / NCTC 11395 / H)</name>
    <name type="common">Leptospira parva</name>
    <dbReference type="NCBI Taxonomy" id="869212"/>
    <lineage>
        <taxon>Bacteria</taxon>
        <taxon>Pseudomonadati</taxon>
        <taxon>Spirochaetota</taxon>
        <taxon>Spirochaetia</taxon>
        <taxon>Leptospirales</taxon>
        <taxon>Leptospiraceae</taxon>
        <taxon>Turneriella</taxon>
    </lineage>
</organism>
<accession>I4BAZ0</accession>
<proteinExistence type="predicted"/>